<feature type="transmembrane region" description="Helical" evidence="1">
    <location>
        <begin position="189"/>
        <end position="212"/>
    </location>
</feature>
<keyword evidence="1" id="KW-0472">Membrane</keyword>
<evidence type="ECO:0008006" key="4">
    <source>
        <dbReference type="Google" id="ProtNLM"/>
    </source>
</evidence>
<sequence length="314" mass="34386">MLAFLARHSALFLFIAALIGFAFPHLSLALFPYLPYVLFALMLFTLLGINQSLLVRALGQWRVWLYAFVHAVVLTIITCTIAWGLGASDNMLLAISGICATGSLFATPAIIRSLEMDALIAMAYTIASTLLMPIVLFINLSLLSGEAFSLDLHSYIARLVIFIFGPMGMAALFHAWIKPEKLKRIHGKLAQFTIVLVFSFPLGLVGPIGAMWQKDSGYALELLAISVALCMLFFAIVYCIYRRYGEEASMIAAVTAVNRNVLLTYTVAGAALGPVFLPLIGAIQLPIYLQPLLVRWGVRLKRASHNATTDNSLK</sequence>
<feature type="transmembrane region" description="Helical" evidence="1">
    <location>
        <begin position="218"/>
        <end position="241"/>
    </location>
</feature>
<proteinExistence type="predicted"/>
<keyword evidence="2" id="KW-0614">Plasmid</keyword>
<dbReference type="InterPro" id="IPR038770">
    <property type="entry name" value="Na+/solute_symporter_sf"/>
</dbReference>
<evidence type="ECO:0000256" key="1">
    <source>
        <dbReference type="SAM" id="Phobius"/>
    </source>
</evidence>
<feature type="transmembrane region" description="Helical" evidence="1">
    <location>
        <begin position="155"/>
        <end position="177"/>
    </location>
</feature>
<feature type="transmembrane region" description="Helical" evidence="1">
    <location>
        <begin position="118"/>
        <end position="143"/>
    </location>
</feature>
<keyword evidence="3" id="KW-1185">Reference proteome</keyword>
<reference evidence="2" key="1">
    <citation type="submission" date="2022-09" db="EMBL/GenBank/DDBJ databases">
        <authorList>
            <person name="Li Z.-J."/>
        </authorList>
    </citation>
    <scope>NUCLEOTIDE SEQUENCE</scope>
    <source>
        <strain evidence="2">TGB10</strain>
        <plasmid evidence="2">unnamed</plasmid>
    </source>
</reference>
<evidence type="ECO:0000313" key="3">
    <source>
        <dbReference type="Proteomes" id="UP001164676"/>
    </source>
</evidence>
<keyword evidence="1" id="KW-0812">Transmembrane</keyword>
<feature type="transmembrane region" description="Helical" evidence="1">
    <location>
        <begin position="39"/>
        <end position="58"/>
    </location>
</feature>
<name>A0ABY7LG73_9GAMM</name>
<feature type="transmembrane region" description="Helical" evidence="1">
    <location>
        <begin position="65"/>
        <end position="85"/>
    </location>
</feature>
<dbReference type="Gene3D" id="1.20.1530.20">
    <property type="match status" value="1"/>
</dbReference>
<evidence type="ECO:0000313" key="2">
    <source>
        <dbReference type="EMBL" id="WBA16221.1"/>
    </source>
</evidence>
<feature type="transmembrane region" description="Helical" evidence="1">
    <location>
        <begin position="91"/>
        <end position="111"/>
    </location>
</feature>
<dbReference type="Proteomes" id="UP001164676">
    <property type="component" value="Plasmid unnamed"/>
</dbReference>
<geneLocation type="plasmid" evidence="2 3">
    <name>unnamed</name>
</geneLocation>
<dbReference type="RefSeq" id="WP_269598631.1">
    <property type="nucleotide sequence ID" value="NZ_CP114585.1"/>
</dbReference>
<protein>
    <recommendedName>
        <fullName evidence="4">Bile acid:sodium symporter</fullName>
    </recommendedName>
</protein>
<organism evidence="2 3">
    <name type="scientific">Salinivibrio proteolyticus</name>
    <dbReference type="NCBI Taxonomy" id="334715"/>
    <lineage>
        <taxon>Bacteria</taxon>
        <taxon>Pseudomonadati</taxon>
        <taxon>Pseudomonadota</taxon>
        <taxon>Gammaproteobacteria</taxon>
        <taxon>Vibrionales</taxon>
        <taxon>Vibrionaceae</taxon>
        <taxon>Salinivibrio</taxon>
    </lineage>
</organism>
<keyword evidence="1" id="KW-1133">Transmembrane helix</keyword>
<feature type="transmembrane region" description="Helical" evidence="1">
    <location>
        <begin position="262"/>
        <end position="289"/>
    </location>
</feature>
<gene>
    <name evidence="2" type="ORF">N7E60_15845</name>
</gene>
<accession>A0ABY7LG73</accession>
<dbReference type="EMBL" id="CP114585">
    <property type="protein sequence ID" value="WBA16221.1"/>
    <property type="molecule type" value="Genomic_DNA"/>
</dbReference>